<dbReference type="InterPro" id="IPR012043">
    <property type="entry name" value="PoK"/>
</dbReference>
<evidence type="ECO:0000259" key="2">
    <source>
        <dbReference type="Pfam" id="PF00288"/>
    </source>
</evidence>
<dbReference type="PANTHER" id="PTHR42282">
    <property type="entry name" value="PANTOATE KINASE-RELATED"/>
    <property type="match status" value="1"/>
</dbReference>
<organism evidence="3 4">
    <name type="scientific">Candidatus Gottesmanbacteria bacterium RIFCSPLOWO2_01_FULL_46_9</name>
    <dbReference type="NCBI Taxonomy" id="1798394"/>
    <lineage>
        <taxon>Bacteria</taxon>
        <taxon>Candidatus Gottesmaniibacteriota</taxon>
    </lineage>
</organism>
<evidence type="ECO:0000313" key="4">
    <source>
        <dbReference type="Proteomes" id="UP000176450"/>
    </source>
</evidence>
<accession>A0A1F6B225</accession>
<comment type="caution">
    <text evidence="3">The sequence shown here is derived from an EMBL/GenBank/DDBJ whole genome shotgun (WGS) entry which is preliminary data.</text>
</comment>
<sequence>MSGASALACAYATNELLHLKKPPLVLAKVAHRAEVASKTGLGDVVNQYYGGFFVKFVTSARFIVRKLPITDTTLYCMSHGKLLTSSILSDTTMIKKINSEARLALTEMKALLEKKNILSFGDIAPIANRFTKKTGLLTDKLASDIQALEKKGGHAAMILLGNALASDIPFDGAIKLRIGTRKATLL</sequence>
<dbReference type="GO" id="GO:0005524">
    <property type="term" value="F:ATP binding"/>
    <property type="evidence" value="ECO:0007669"/>
    <property type="project" value="InterPro"/>
</dbReference>
<feature type="domain" description="GHMP kinase N-terminal" evidence="2">
    <location>
        <begin position="2"/>
        <end position="51"/>
    </location>
</feature>
<evidence type="ECO:0000256" key="1">
    <source>
        <dbReference type="ARBA" id="ARBA00022777"/>
    </source>
</evidence>
<protein>
    <recommendedName>
        <fullName evidence="2">GHMP kinase N-terminal domain-containing protein</fullName>
    </recommendedName>
</protein>
<keyword evidence="1" id="KW-0808">Transferase</keyword>
<evidence type="ECO:0000313" key="3">
    <source>
        <dbReference type="EMBL" id="OGG30587.1"/>
    </source>
</evidence>
<keyword evidence="1" id="KW-0418">Kinase</keyword>
<dbReference type="PANTHER" id="PTHR42282:SF1">
    <property type="entry name" value="PANTOATE KINASE"/>
    <property type="match status" value="1"/>
</dbReference>
<dbReference type="GO" id="GO:0016301">
    <property type="term" value="F:kinase activity"/>
    <property type="evidence" value="ECO:0007669"/>
    <property type="project" value="UniProtKB-KW"/>
</dbReference>
<gene>
    <name evidence="3" type="ORF">A3A63_01965</name>
</gene>
<dbReference type="SUPFAM" id="SSF54211">
    <property type="entry name" value="Ribosomal protein S5 domain 2-like"/>
    <property type="match status" value="1"/>
</dbReference>
<proteinExistence type="predicted"/>
<dbReference type="Proteomes" id="UP000176450">
    <property type="component" value="Unassembled WGS sequence"/>
</dbReference>
<name>A0A1F6B225_9BACT</name>
<dbReference type="EMBL" id="MFJX01000030">
    <property type="protein sequence ID" value="OGG30587.1"/>
    <property type="molecule type" value="Genomic_DNA"/>
</dbReference>
<dbReference type="Pfam" id="PF00288">
    <property type="entry name" value="GHMP_kinases_N"/>
    <property type="match status" value="1"/>
</dbReference>
<reference evidence="3 4" key="1">
    <citation type="journal article" date="2016" name="Nat. Commun.">
        <title>Thousands of microbial genomes shed light on interconnected biogeochemical processes in an aquifer system.</title>
        <authorList>
            <person name="Anantharaman K."/>
            <person name="Brown C.T."/>
            <person name="Hug L.A."/>
            <person name="Sharon I."/>
            <person name="Castelle C.J."/>
            <person name="Probst A.J."/>
            <person name="Thomas B.C."/>
            <person name="Singh A."/>
            <person name="Wilkins M.J."/>
            <person name="Karaoz U."/>
            <person name="Brodie E.L."/>
            <person name="Williams K.H."/>
            <person name="Hubbard S.S."/>
            <person name="Banfield J.F."/>
        </authorList>
    </citation>
    <scope>NUCLEOTIDE SEQUENCE [LARGE SCALE GENOMIC DNA]</scope>
</reference>
<dbReference type="InterPro" id="IPR006204">
    <property type="entry name" value="GHMP_kinase_N_dom"/>
</dbReference>
<dbReference type="InterPro" id="IPR020568">
    <property type="entry name" value="Ribosomal_Su5_D2-typ_SF"/>
</dbReference>
<dbReference type="AlphaFoldDB" id="A0A1F6B225"/>